<name>A0A848N6L3_9FLAO</name>
<gene>
    <name evidence="1" type="ORF">HIO71_10135</name>
</gene>
<sequence>MFEKYKYLIGKSKAEIVSILGQEFNFYPANIWDYKIYKTWWGKEVILYLDFQNEVVYDIKIKVSYWKFN</sequence>
<comment type="caution">
    <text evidence="1">The sequence shown here is derived from an EMBL/GenBank/DDBJ whole genome shotgun (WGS) entry which is preliminary data.</text>
</comment>
<evidence type="ECO:0008006" key="3">
    <source>
        <dbReference type="Google" id="ProtNLM"/>
    </source>
</evidence>
<dbReference type="Proteomes" id="UP000548067">
    <property type="component" value="Unassembled WGS sequence"/>
</dbReference>
<dbReference type="RefSeq" id="WP_169321371.1">
    <property type="nucleotide sequence ID" value="NZ_JABCJF010000004.1"/>
</dbReference>
<evidence type="ECO:0000313" key="1">
    <source>
        <dbReference type="EMBL" id="NMR34565.1"/>
    </source>
</evidence>
<dbReference type="EMBL" id="JABCJF010000004">
    <property type="protein sequence ID" value="NMR34565.1"/>
    <property type="molecule type" value="Genomic_DNA"/>
</dbReference>
<accession>A0A848N6L3</accession>
<evidence type="ECO:0000313" key="2">
    <source>
        <dbReference type="Proteomes" id="UP000548067"/>
    </source>
</evidence>
<reference evidence="1 2" key="1">
    <citation type="submission" date="2020-04" db="EMBL/GenBank/DDBJ databases">
        <title>Genome analysis and antimicrobial resistance characteristics of Chryseobacterium aquaticum isolated from farmed salmonids.</title>
        <authorList>
            <person name="Saticioglu I.B."/>
            <person name="Duman M."/>
            <person name="Altun S."/>
        </authorList>
    </citation>
    <scope>NUCLEOTIDE SEQUENCE [LARGE SCALE GENOMIC DNA]</scope>
    <source>
        <strain evidence="1 2">C-174</strain>
    </source>
</reference>
<protein>
    <recommendedName>
        <fullName evidence="3">Lipoprotein SmpA/OmlA domain-containing protein</fullName>
    </recommendedName>
</protein>
<proteinExistence type="predicted"/>
<organism evidence="1 2">
    <name type="scientific">Chryseobacterium aquaticum</name>
    <dbReference type="NCBI Taxonomy" id="452084"/>
    <lineage>
        <taxon>Bacteria</taxon>
        <taxon>Pseudomonadati</taxon>
        <taxon>Bacteroidota</taxon>
        <taxon>Flavobacteriia</taxon>
        <taxon>Flavobacteriales</taxon>
        <taxon>Weeksellaceae</taxon>
        <taxon>Chryseobacterium group</taxon>
        <taxon>Chryseobacterium</taxon>
    </lineage>
</organism>
<dbReference type="AlphaFoldDB" id="A0A848N6L3"/>